<evidence type="ECO:0000313" key="3">
    <source>
        <dbReference type="WBParaSite" id="SVE_0040400.1"/>
    </source>
</evidence>
<keyword evidence="1" id="KW-1133">Transmembrane helix</keyword>
<name>A0A0K0EV55_STRVS</name>
<evidence type="ECO:0000256" key="1">
    <source>
        <dbReference type="SAM" id="Phobius"/>
    </source>
</evidence>
<organism evidence="2 3">
    <name type="scientific">Strongyloides venezuelensis</name>
    <name type="common">Threadworm</name>
    <dbReference type="NCBI Taxonomy" id="75913"/>
    <lineage>
        <taxon>Eukaryota</taxon>
        <taxon>Metazoa</taxon>
        <taxon>Ecdysozoa</taxon>
        <taxon>Nematoda</taxon>
        <taxon>Chromadorea</taxon>
        <taxon>Rhabditida</taxon>
        <taxon>Tylenchina</taxon>
        <taxon>Panagrolaimomorpha</taxon>
        <taxon>Strongyloidoidea</taxon>
        <taxon>Strongyloididae</taxon>
        <taxon>Strongyloides</taxon>
    </lineage>
</organism>
<dbReference type="WBParaSite" id="SVE_0040400.1">
    <property type="protein sequence ID" value="SVE_0040400.1"/>
    <property type="gene ID" value="SVE_0040400"/>
</dbReference>
<proteinExistence type="predicted"/>
<accession>A0A0K0EV55</accession>
<reference evidence="2" key="1">
    <citation type="submission" date="2014-07" db="EMBL/GenBank/DDBJ databases">
        <authorList>
            <person name="Martin A.A"/>
            <person name="De Silva N."/>
        </authorList>
    </citation>
    <scope>NUCLEOTIDE SEQUENCE</scope>
</reference>
<feature type="transmembrane region" description="Helical" evidence="1">
    <location>
        <begin position="6"/>
        <end position="29"/>
    </location>
</feature>
<protein>
    <submittedName>
        <fullName evidence="3">Secreted protein</fullName>
    </submittedName>
</protein>
<keyword evidence="2" id="KW-1185">Reference proteome</keyword>
<reference evidence="3" key="2">
    <citation type="submission" date="2015-08" db="UniProtKB">
        <authorList>
            <consortium name="WormBaseParasite"/>
        </authorList>
    </citation>
    <scope>IDENTIFICATION</scope>
</reference>
<keyword evidence="1" id="KW-0472">Membrane</keyword>
<sequence length="81" mass="9857">MTIPTWAIYTFITCFVLLAFFLTLDYLIIRRKKYRSLFLGNRRTHKRTLDDNSHLPFHHKRSTNMVLQMDDRKIMENQIIP</sequence>
<dbReference type="Proteomes" id="UP000035680">
    <property type="component" value="Unassembled WGS sequence"/>
</dbReference>
<dbReference type="AlphaFoldDB" id="A0A0K0EV55"/>
<keyword evidence="1" id="KW-0812">Transmembrane</keyword>
<evidence type="ECO:0000313" key="2">
    <source>
        <dbReference type="Proteomes" id="UP000035680"/>
    </source>
</evidence>